<dbReference type="PANTHER" id="PTHR30478:SF0">
    <property type="entry name" value="BETA SLIDING CLAMP"/>
    <property type="match status" value="1"/>
</dbReference>
<comment type="similarity">
    <text evidence="2 9">Belongs to the beta sliding clamp family.</text>
</comment>
<evidence type="ECO:0000259" key="11">
    <source>
        <dbReference type="Pfam" id="PF02767"/>
    </source>
</evidence>
<proteinExistence type="inferred from homology"/>
<keyword evidence="3 9" id="KW-0963">Cytoplasm</keyword>
<evidence type="ECO:0000256" key="8">
    <source>
        <dbReference type="ARBA" id="ARBA00023125"/>
    </source>
</evidence>
<dbReference type="EMBL" id="PEZP01000008">
    <property type="protein sequence ID" value="PIT98413.1"/>
    <property type="molecule type" value="Genomic_DNA"/>
</dbReference>
<organism evidence="13 14">
    <name type="scientific">Candidatus Andersenbacteria bacterium CG10_big_fil_rev_8_21_14_0_10_54_11</name>
    <dbReference type="NCBI Taxonomy" id="1974485"/>
    <lineage>
        <taxon>Bacteria</taxon>
        <taxon>Candidatus Anderseniibacteriota</taxon>
    </lineage>
</organism>
<sequence length="367" mass="39682">MKFVCTQKNLLRGLAAVSPLSSRNPQLPILQHALLAVSDGVLRCIGTDLEVGARAQVGGKAEREGACAVPARRLLEFVQQLPGMHPLTLAVVSGSLRVSTEGYSARFPTAPADDFPLLPERPDTEPVILEGRRLSTALTHTVFAAARDESRPEIRSVFVHGADGTVRLAATDSFRLAEHTLPAAGIKEFSLLLPLVAAQEFIRLFSEAEQVQVFAGPNHLVALGDGIELSSRLVDGSYPDYRQIIPDSSLTRGSVKREEFLRALKVLNVFLPRDSRRVTVQVRPGEGRLSLTVAGGADAGEGAVTVSFSGEGEDVEALYNISYLLDGITHLAGESCELRWRGAEDPFMLLPEGRKNNSLYLVMPIQV</sequence>
<dbReference type="SUPFAM" id="SSF55979">
    <property type="entry name" value="DNA clamp"/>
    <property type="match status" value="3"/>
</dbReference>
<evidence type="ECO:0000313" key="13">
    <source>
        <dbReference type="EMBL" id="PIT98413.1"/>
    </source>
</evidence>
<evidence type="ECO:0000259" key="12">
    <source>
        <dbReference type="Pfam" id="PF02768"/>
    </source>
</evidence>
<dbReference type="GO" id="GO:0003677">
    <property type="term" value="F:DNA binding"/>
    <property type="evidence" value="ECO:0007669"/>
    <property type="project" value="UniProtKB-UniRule"/>
</dbReference>
<gene>
    <name evidence="13" type="primary">dnaN</name>
    <name evidence="13" type="ORF">COT71_00785</name>
</gene>
<dbReference type="GO" id="GO:0006271">
    <property type="term" value="P:DNA strand elongation involved in DNA replication"/>
    <property type="evidence" value="ECO:0007669"/>
    <property type="project" value="TreeGrafter"/>
</dbReference>
<keyword evidence="6 9" id="KW-0235">DNA replication</keyword>
<comment type="subcellular location">
    <subcellularLocation>
        <location evidence="1 9">Cytoplasm</location>
    </subcellularLocation>
</comment>
<dbReference type="Proteomes" id="UP000230731">
    <property type="component" value="Unassembled WGS sequence"/>
</dbReference>
<comment type="function">
    <text evidence="9">Confers DNA tethering and processivity to DNA polymerases and other proteins. Acts as a clamp, forming a ring around DNA (a reaction catalyzed by the clamp-loading complex) which diffuses in an ATP-independent manner freely and bidirectionally along dsDNA. Initially characterized for its ability to contact the catalytic subunit of DNA polymerase III (Pol III), a complex, multichain enzyme responsible for most of the replicative synthesis in bacteria; Pol III exhibits 3'-5' exonuclease proofreading activity. The beta chain is required for initiation of replication as well as for processivity of DNA replication.</text>
</comment>
<dbReference type="Gene3D" id="3.10.150.10">
    <property type="entry name" value="DNA Polymerase III, subunit A, domain 2"/>
    <property type="match status" value="1"/>
</dbReference>
<reference evidence="14" key="1">
    <citation type="submission" date="2017-09" db="EMBL/GenBank/DDBJ databases">
        <title>Depth-based differentiation of microbial function through sediment-hosted aquifers and enrichment of novel symbionts in the deep terrestrial subsurface.</title>
        <authorList>
            <person name="Probst A.J."/>
            <person name="Ladd B."/>
            <person name="Jarett J.K."/>
            <person name="Geller-Mcgrath D.E."/>
            <person name="Sieber C.M.K."/>
            <person name="Emerson J.B."/>
            <person name="Anantharaman K."/>
            <person name="Thomas B.C."/>
            <person name="Malmstrom R."/>
            <person name="Stieglmeier M."/>
            <person name="Klingl A."/>
            <person name="Woyke T."/>
            <person name="Ryan C.M."/>
            <person name="Banfield J.F."/>
        </authorList>
    </citation>
    <scope>NUCLEOTIDE SEQUENCE [LARGE SCALE GENOMIC DNA]</scope>
</reference>
<dbReference type="InterPro" id="IPR001001">
    <property type="entry name" value="DNA_polIII_beta"/>
</dbReference>
<feature type="domain" description="DNA polymerase III beta sliding clamp central" evidence="11">
    <location>
        <begin position="131"/>
        <end position="240"/>
    </location>
</feature>
<dbReference type="Pfam" id="PF02767">
    <property type="entry name" value="DNA_pol3_beta_2"/>
    <property type="match status" value="1"/>
</dbReference>
<evidence type="ECO:0000259" key="10">
    <source>
        <dbReference type="Pfam" id="PF00712"/>
    </source>
</evidence>
<comment type="caution">
    <text evidence="13">The sequence shown here is derived from an EMBL/GenBank/DDBJ whole genome shotgun (WGS) entry which is preliminary data.</text>
</comment>
<protein>
    <recommendedName>
        <fullName evidence="9">Beta sliding clamp</fullName>
    </recommendedName>
</protein>
<dbReference type="CDD" id="cd00140">
    <property type="entry name" value="beta_clamp"/>
    <property type="match status" value="1"/>
</dbReference>
<evidence type="ECO:0000256" key="3">
    <source>
        <dbReference type="ARBA" id="ARBA00022490"/>
    </source>
</evidence>
<feature type="domain" description="DNA polymerase III beta sliding clamp C-terminal" evidence="12">
    <location>
        <begin position="242"/>
        <end position="365"/>
    </location>
</feature>
<dbReference type="InterPro" id="IPR022634">
    <property type="entry name" value="DNA_polIII_beta_N"/>
</dbReference>
<dbReference type="SMART" id="SM00480">
    <property type="entry name" value="POL3Bc"/>
    <property type="match status" value="1"/>
</dbReference>
<keyword evidence="7 9" id="KW-0239">DNA-directed DNA polymerase</keyword>
<accession>A0A2M6X024</accession>
<dbReference type="InterPro" id="IPR022637">
    <property type="entry name" value="DNA_polIII_beta_cen"/>
</dbReference>
<evidence type="ECO:0000313" key="14">
    <source>
        <dbReference type="Proteomes" id="UP000230731"/>
    </source>
</evidence>
<evidence type="ECO:0000256" key="7">
    <source>
        <dbReference type="ARBA" id="ARBA00022932"/>
    </source>
</evidence>
<dbReference type="Gene3D" id="3.70.10.10">
    <property type="match status" value="1"/>
</dbReference>
<comment type="subunit">
    <text evidence="9">Forms a ring-shaped head-to-tail homodimer around DNA.</text>
</comment>
<dbReference type="AlphaFoldDB" id="A0A2M6X024"/>
<dbReference type="GO" id="GO:0005737">
    <property type="term" value="C:cytoplasm"/>
    <property type="evidence" value="ECO:0007669"/>
    <property type="project" value="UniProtKB-SubCell"/>
</dbReference>
<feature type="domain" description="DNA polymerase III beta sliding clamp N-terminal" evidence="10">
    <location>
        <begin position="1"/>
        <end position="119"/>
    </location>
</feature>
<name>A0A2M6X024_9BACT</name>
<evidence type="ECO:0000256" key="5">
    <source>
        <dbReference type="ARBA" id="ARBA00022695"/>
    </source>
</evidence>
<dbReference type="PANTHER" id="PTHR30478">
    <property type="entry name" value="DNA POLYMERASE III SUBUNIT BETA"/>
    <property type="match status" value="1"/>
</dbReference>
<dbReference type="Pfam" id="PF00712">
    <property type="entry name" value="DNA_pol3_beta"/>
    <property type="match status" value="1"/>
</dbReference>
<dbReference type="NCBIfam" id="TIGR00663">
    <property type="entry name" value="dnan"/>
    <property type="match status" value="1"/>
</dbReference>
<evidence type="ECO:0000256" key="1">
    <source>
        <dbReference type="ARBA" id="ARBA00004496"/>
    </source>
</evidence>
<evidence type="ECO:0000256" key="9">
    <source>
        <dbReference type="PIRNR" id="PIRNR000804"/>
    </source>
</evidence>
<evidence type="ECO:0000256" key="4">
    <source>
        <dbReference type="ARBA" id="ARBA00022679"/>
    </source>
</evidence>
<keyword evidence="4 9" id="KW-0808">Transferase</keyword>
<keyword evidence="5 9" id="KW-0548">Nucleotidyltransferase</keyword>
<evidence type="ECO:0000256" key="6">
    <source>
        <dbReference type="ARBA" id="ARBA00022705"/>
    </source>
</evidence>
<dbReference type="GO" id="GO:0003887">
    <property type="term" value="F:DNA-directed DNA polymerase activity"/>
    <property type="evidence" value="ECO:0007669"/>
    <property type="project" value="UniProtKB-UniRule"/>
</dbReference>
<dbReference type="InterPro" id="IPR046938">
    <property type="entry name" value="DNA_clamp_sf"/>
</dbReference>
<evidence type="ECO:0000256" key="2">
    <source>
        <dbReference type="ARBA" id="ARBA00010752"/>
    </source>
</evidence>
<dbReference type="Pfam" id="PF02768">
    <property type="entry name" value="DNA_pol3_beta_3"/>
    <property type="match status" value="1"/>
</dbReference>
<dbReference type="InterPro" id="IPR022635">
    <property type="entry name" value="DNA_polIII_beta_C"/>
</dbReference>
<keyword evidence="8" id="KW-0238">DNA-binding</keyword>
<dbReference type="GO" id="GO:0009360">
    <property type="term" value="C:DNA polymerase III complex"/>
    <property type="evidence" value="ECO:0007669"/>
    <property type="project" value="InterPro"/>
</dbReference>
<dbReference type="PIRSF" id="PIRSF000804">
    <property type="entry name" value="DNA_pol_III_b"/>
    <property type="match status" value="1"/>
</dbReference>
<dbReference type="GO" id="GO:0008408">
    <property type="term" value="F:3'-5' exonuclease activity"/>
    <property type="evidence" value="ECO:0007669"/>
    <property type="project" value="InterPro"/>
</dbReference>